<proteinExistence type="predicted"/>
<feature type="region of interest" description="Disordered" evidence="1">
    <location>
        <begin position="86"/>
        <end position="171"/>
    </location>
</feature>
<feature type="region of interest" description="Disordered" evidence="1">
    <location>
        <begin position="202"/>
        <end position="246"/>
    </location>
</feature>
<evidence type="ECO:0000313" key="3">
    <source>
        <dbReference type="Proteomes" id="UP000009022"/>
    </source>
</evidence>
<name>B3S665_TRIAD</name>
<dbReference type="InParanoid" id="B3S665"/>
<feature type="compositionally biased region" description="Basic and acidic residues" evidence="1">
    <location>
        <begin position="124"/>
        <end position="134"/>
    </location>
</feature>
<sequence>MALTYETNGLKALAKEQVKVLKLTILANETRIKKLEALIGKLYTNKTNQNGSNIASKSENSVVIMEKQDIDLRKFCEDLDTAANRSVKDTGEADAPRDGKTVEDTKPATEAIKGLSTSENELSDGQRENNKLDKTNVSLQQGDADLDSGNLQSSRTQTEDVENSDDRDDWHIVDKSEILEVQLTDPMQDIADDEKVVAKKDKVIEKHAVEPEIPSDTDEQRSVKSSPGQNNENEDECNGKDVTSVMEMNQDIQFLDDTAASDANVSTNVEGDNNAEVAEDLMYERPTHELADTEKSYNNSGDRGIENLQNEYEMTYEADQDSTNSCSIDSSDDISDIDEEAIRREVEERIRREVEIRVRKEIEERRRKRKSVKSMVE</sequence>
<dbReference type="RefSeq" id="XP_002115850.1">
    <property type="nucleotide sequence ID" value="XM_002115814.1"/>
</dbReference>
<dbReference type="HOGENOM" id="CLU_734319_0_0_1"/>
<dbReference type="CTD" id="6756931"/>
<gene>
    <name evidence="2" type="ORF">TRIADDRAFT_59691</name>
</gene>
<keyword evidence="3" id="KW-1185">Reference proteome</keyword>
<evidence type="ECO:0000256" key="1">
    <source>
        <dbReference type="SAM" id="MobiDB-lite"/>
    </source>
</evidence>
<organism evidence="2 3">
    <name type="scientific">Trichoplax adhaerens</name>
    <name type="common">Trichoplax reptans</name>
    <dbReference type="NCBI Taxonomy" id="10228"/>
    <lineage>
        <taxon>Eukaryota</taxon>
        <taxon>Metazoa</taxon>
        <taxon>Placozoa</taxon>
        <taxon>Uniplacotomia</taxon>
        <taxon>Trichoplacea</taxon>
        <taxon>Trichoplacidae</taxon>
        <taxon>Trichoplax</taxon>
    </lineage>
</organism>
<protein>
    <submittedName>
        <fullName evidence="2">Uncharacterized protein</fullName>
    </submittedName>
</protein>
<dbReference type="EMBL" id="DS985252">
    <property type="protein sequence ID" value="EDV21702.1"/>
    <property type="molecule type" value="Genomic_DNA"/>
</dbReference>
<evidence type="ECO:0000313" key="2">
    <source>
        <dbReference type="EMBL" id="EDV21702.1"/>
    </source>
</evidence>
<dbReference type="GeneID" id="6756931"/>
<dbReference type="AlphaFoldDB" id="B3S665"/>
<dbReference type="KEGG" id="tad:TRIADDRAFT_59691"/>
<feature type="compositionally biased region" description="Basic and acidic residues" evidence="1">
    <location>
        <begin position="86"/>
        <end position="107"/>
    </location>
</feature>
<accession>B3S665</accession>
<reference evidence="2 3" key="1">
    <citation type="journal article" date="2008" name="Nature">
        <title>The Trichoplax genome and the nature of placozoans.</title>
        <authorList>
            <person name="Srivastava M."/>
            <person name="Begovic E."/>
            <person name="Chapman J."/>
            <person name="Putnam N.H."/>
            <person name="Hellsten U."/>
            <person name="Kawashima T."/>
            <person name="Kuo A."/>
            <person name="Mitros T."/>
            <person name="Salamov A."/>
            <person name="Carpenter M.L."/>
            <person name="Signorovitch A.Y."/>
            <person name="Moreno M.A."/>
            <person name="Kamm K."/>
            <person name="Grimwood J."/>
            <person name="Schmutz J."/>
            <person name="Shapiro H."/>
            <person name="Grigoriev I.V."/>
            <person name="Buss L.W."/>
            <person name="Schierwater B."/>
            <person name="Dellaporta S.L."/>
            <person name="Rokhsar D.S."/>
        </authorList>
    </citation>
    <scope>NUCLEOTIDE SEQUENCE [LARGE SCALE GENOMIC DNA]</scope>
    <source>
        <strain evidence="2 3">Grell-BS-1999</strain>
    </source>
</reference>
<dbReference type="Proteomes" id="UP000009022">
    <property type="component" value="Unassembled WGS sequence"/>
</dbReference>